<organism evidence="3 4">
    <name type="scientific">Agromyces atrinae</name>
    <dbReference type="NCBI Taxonomy" id="592376"/>
    <lineage>
        <taxon>Bacteria</taxon>
        <taxon>Bacillati</taxon>
        <taxon>Actinomycetota</taxon>
        <taxon>Actinomycetes</taxon>
        <taxon>Micrococcales</taxon>
        <taxon>Microbacteriaceae</taxon>
        <taxon>Agromyces</taxon>
    </lineage>
</organism>
<evidence type="ECO:0000313" key="3">
    <source>
        <dbReference type="EMBL" id="RXZ88088.1"/>
    </source>
</evidence>
<dbReference type="AlphaFoldDB" id="A0A4Q2M7V5"/>
<dbReference type="InterPro" id="IPR011008">
    <property type="entry name" value="Dimeric_a/b-barrel"/>
</dbReference>
<keyword evidence="3" id="KW-0503">Monooxygenase</keyword>
<dbReference type="SUPFAM" id="SSF54909">
    <property type="entry name" value="Dimeric alpha+beta barrel"/>
    <property type="match status" value="1"/>
</dbReference>
<dbReference type="Proteomes" id="UP000581087">
    <property type="component" value="Unassembled WGS sequence"/>
</dbReference>
<dbReference type="Proteomes" id="UP000292686">
    <property type="component" value="Unassembled WGS sequence"/>
</dbReference>
<evidence type="ECO:0000313" key="2">
    <source>
        <dbReference type="EMBL" id="NYD67721.1"/>
    </source>
</evidence>
<reference evidence="2 5" key="2">
    <citation type="submission" date="2020-07" db="EMBL/GenBank/DDBJ databases">
        <title>Sequencing the genomes of 1000 actinobacteria strains.</title>
        <authorList>
            <person name="Klenk H.-P."/>
        </authorList>
    </citation>
    <scope>NUCLEOTIDE SEQUENCE [LARGE SCALE GENOMIC DNA]</scope>
    <source>
        <strain evidence="2 5">DSM 23870</strain>
    </source>
</reference>
<dbReference type="RefSeq" id="WP_129172351.1">
    <property type="nucleotide sequence ID" value="NZ_JACCBI010000001.1"/>
</dbReference>
<keyword evidence="3" id="KW-0560">Oxidoreductase</keyword>
<dbReference type="Pfam" id="PF03992">
    <property type="entry name" value="ABM"/>
    <property type="match status" value="1"/>
</dbReference>
<dbReference type="GO" id="GO:0004497">
    <property type="term" value="F:monooxygenase activity"/>
    <property type="evidence" value="ECO:0007669"/>
    <property type="project" value="UniProtKB-KW"/>
</dbReference>
<evidence type="ECO:0000313" key="4">
    <source>
        <dbReference type="Proteomes" id="UP000292686"/>
    </source>
</evidence>
<dbReference type="OrthoDB" id="9812192at2"/>
<dbReference type="Gene3D" id="3.30.70.100">
    <property type="match status" value="1"/>
</dbReference>
<gene>
    <name evidence="2" type="ORF">BJ972_002240</name>
    <name evidence="3" type="ORF">ESP50_02555</name>
</gene>
<dbReference type="EMBL" id="JACCBI010000001">
    <property type="protein sequence ID" value="NYD67721.1"/>
    <property type="molecule type" value="Genomic_DNA"/>
</dbReference>
<keyword evidence="4" id="KW-1185">Reference proteome</keyword>
<evidence type="ECO:0000259" key="1">
    <source>
        <dbReference type="Pfam" id="PF03992"/>
    </source>
</evidence>
<evidence type="ECO:0000313" key="5">
    <source>
        <dbReference type="Proteomes" id="UP000581087"/>
    </source>
</evidence>
<dbReference type="InterPro" id="IPR007138">
    <property type="entry name" value="ABM_dom"/>
</dbReference>
<reference evidence="3 4" key="1">
    <citation type="submission" date="2019-01" db="EMBL/GenBank/DDBJ databases">
        <title>Agromyces.</title>
        <authorList>
            <person name="Li J."/>
        </authorList>
    </citation>
    <scope>NUCLEOTIDE SEQUENCE [LARGE SCALE GENOMIC DNA]</scope>
    <source>
        <strain evidence="3 4">DSM 23870</strain>
    </source>
</reference>
<accession>A0A4Q2M7V5</accession>
<proteinExistence type="predicted"/>
<protein>
    <submittedName>
        <fullName evidence="3">Antibiotic biosynthesis monooxygenase</fullName>
    </submittedName>
    <submittedName>
        <fullName evidence="2">Quinol monooxygenase YgiN</fullName>
    </submittedName>
</protein>
<name>A0A4Q2M7V5_9MICO</name>
<sequence length="94" mass="10456">MSGVRLSGFVVCANEREASVIRQHVPEHIALTRAERGCLSFDVRESIDPLVWLVDEHFDTDEAFAAHQARVASSDWGRLTQGIERRYTITGGSA</sequence>
<feature type="domain" description="ABM" evidence="1">
    <location>
        <begin position="22"/>
        <end position="71"/>
    </location>
</feature>
<comment type="caution">
    <text evidence="3">The sequence shown here is derived from an EMBL/GenBank/DDBJ whole genome shotgun (WGS) entry which is preliminary data.</text>
</comment>
<dbReference type="EMBL" id="SDPM01000001">
    <property type="protein sequence ID" value="RXZ88088.1"/>
    <property type="molecule type" value="Genomic_DNA"/>
</dbReference>